<dbReference type="Proteomes" id="UP000638353">
    <property type="component" value="Unassembled WGS sequence"/>
</dbReference>
<feature type="region of interest" description="Disordered" evidence="1">
    <location>
        <begin position="1"/>
        <end position="102"/>
    </location>
</feature>
<dbReference type="AlphaFoldDB" id="A0A918WSW7"/>
<feature type="compositionally biased region" description="Low complexity" evidence="1">
    <location>
        <begin position="75"/>
        <end position="89"/>
    </location>
</feature>
<proteinExistence type="predicted"/>
<evidence type="ECO:0000256" key="1">
    <source>
        <dbReference type="SAM" id="MobiDB-lite"/>
    </source>
</evidence>
<gene>
    <name evidence="2" type="ORF">GCM10010334_05680</name>
</gene>
<sequence>MSQASRQLPRRCGNPPWQSPHCPPRADRQHPRGATDNRRTPHPLSRTDLPYGYPVRYPYGIRPDPGPTPYSGTMSGAPSRAASAVRSSGWRCDSRSASTRFW</sequence>
<protein>
    <submittedName>
        <fullName evidence="2">Uncharacterized protein</fullName>
    </submittedName>
</protein>
<accession>A0A918WSW7</accession>
<reference evidence="2" key="2">
    <citation type="submission" date="2020-09" db="EMBL/GenBank/DDBJ databases">
        <authorList>
            <person name="Sun Q."/>
            <person name="Ohkuma M."/>
        </authorList>
    </citation>
    <scope>NUCLEOTIDE SEQUENCE</scope>
    <source>
        <strain evidence="2">JCM 4637</strain>
    </source>
</reference>
<evidence type="ECO:0000313" key="2">
    <source>
        <dbReference type="EMBL" id="GHC79450.1"/>
    </source>
</evidence>
<reference evidence="2" key="1">
    <citation type="journal article" date="2014" name="Int. J. Syst. Evol. Microbiol.">
        <title>Complete genome sequence of Corynebacterium casei LMG S-19264T (=DSM 44701T), isolated from a smear-ripened cheese.</title>
        <authorList>
            <consortium name="US DOE Joint Genome Institute (JGI-PGF)"/>
            <person name="Walter F."/>
            <person name="Albersmeier A."/>
            <person name="Kalinowski J."/>
            <person name="Ruckert C."/>
        </authorList>
    </citation>
    <scope>NUCLEOTIDE SEQUENCE</scope>
    <source>
        <strain evidence="2">JCM 4637</strain>
    </source>
</reference>
<feature type="compositionally biased region" description="Basic and acidic residues" evidence="1">
    <location>
        <begin position="24"/>
        <end position="39"/>
    </location>
</feature>
<name>A0A918WSW7_9ACTN</name>
<dbReference type="EMBL" id="BMVC01000001">
    <property type="protein sequence ID" value="GHC79450.1"/>
    <property type="molecule type" value="Genomic_DNA"/>
</dbReference>
<evidence type="ECO:0000313" key="3">
    <source>
        <dbReference type="Proteomes" id="UP000638353"/>
    </source>
</evidence>
<organism evidence="2 3">
    <name type="scientific">Streptomyces finlayi</name>
    <dbReference type="NCBI Taxonomy" id="67296"/>
    <lineage>
        <taxon>Bacteria</taxon>
        <taxon>Bacillati</taxon>
        <taxon>Actinomycetota</taxon>
        <taxon>Actinomycetes</taxon>
        <taxon>Kitasatosporales</taxon>
        <taxon>Streptomycetaceae</taxon>
        <taxon>Streptomyces</taxon>
    </lineage>
</organism>
<comment type="caution">
    <text evidence="2">The sequence shown here is derived from an EMBL/GenBank/DDBJ whole genome shotgun (WGS) entry which is preliminary data.</text>
</comment>